<dbReference type="InterPro" id="IPR029052">
    <property type="entry name" value="Metallo-depent_PP-like"/>
</dbReference>
<evidence type="ECO:0000313" key="6">
    <source>
        <dbReference type="EMBL" id="KAL3523290.1"/>
    </source>
</evidence>
<dbReference type="Pfam" id="PF00149">
    <property type="entry name" value="Metallophos"/>
    <property type="match status" value="1"/>
</dbReference>
<feature type="transmembrane region" description="Helical" evidence="1">
    <location>
        <begin position="685"/>
        <end position="702"/>
    </location>
</feature>
<dbReference type="Pfam" id="PF24394">
    <property type="entry name" value="TMEM62_C"/>
    <property type="match status" value="1"/>
</dbReference>
<dbReference type="InterPro" id="IPR056229">
    <property type="entry name" value="Ig_TMM62"/>
</dbReference>
<feature type="transmembrane region" description="Helical" evidence="1">
    <location>
        <begin position="615"/>
        <end position="639"/>
    </location>
</feature>
<evidence type="ECO:0000259" key="4">
    <source>
        <dbReference type="Pfam" id="PF24384"/>
    </source>
</evidence>
<keyword evidence="2" id="KW-0732">Signal</keyword>
<keyword evidence="1" id="KW-1133">Transmembrane helix</keyword>
<evidence type="ECO:0000259" key="3">
    <source>
        <dbReference type="Pfam" id="PF00149"/>
    </source>
</evidence>
<keyword evidence="1" id="KW-0472">Membrane</keyword>
<evidence type="ECO:0000256" key="2">
    <source>
        <dbReference type="SAM" id="SignalP"/>
    </source>
</evidence>
<evidence type="ECO:0000259" key="5">
    <source>
        <dbReference type="Pfam" id="PF24394"/>
    </source>
</evidence>
<dbReference type="Gene3D" id="3.60.21.10">
    <property type="match status" value="1"/>
</dbReference>
<evidence type="ECO:0000313" key="7">
    <source>
        <dbReference type="Proteomes" id="UP001630127"/>
    </source>
</evidence>
<evidence type="ECO:0008006" key="8">
    <source>
        <dbReference type="Google" id="ProtNLM"/>
    </source>
</evidence>
<feature type="transmembrane region" description="Helical" evidence="1">
    <location>
        <begin position="547"/>
        <end position="574"/>
    </location>
</feature>
<feature type="domain" description="TMEM62 C-terminal" evidence="5">
    <location>
        <begin position="505"/>
        <end position="721"/>
    </location>
</feature>
<reference evidence="6 7" key="1">
    <citation type="submission" date="2024-11" db="EMBL/GenBank/DDBJ databases">
        <title>A near-complete genome assembly of Cinchona calisaya.</title>
        <authorList>
            <person name="Lian D.C."/>
            <person name="Zhao X.W."/>
            <person name="Wei L."/>
        </authorList>
    </citation>
    <scope>NUCLEOTIDE SEQUENCE [LARGE SCALE GENOMIC DNA]</scope>
    <source>
        <tissue evidence="6">Nenye</tissue>
    </source>
</reference>
<dbReference type="PANTHER" id="PTHR14795:SF0">
    <property type="entry name" value="TRANSMEMBRANE PROTEIN 62"/>
    <property type="match status" value="1"/>
</dbReference>
<sequence>MNAKAIEKRRRKEEMGSHAIRNLMILLFLFFVILVPCCSSSSSSIIQVKSGPSDVVWVVQLSDLHFSVHHPERAQDFKSVVGPTLSMINPSLVLITGDLTDGKSKDLLIMKQDKEEWIEYQNVMEDVVKRSGLNKSIFYDLRGNHDNFGVSSIGSPYDFFSTYSLNGQLRRSGQVNSIVIQTGERKLLFVGIDSTMSSGLQGPTNLFGHPTDQLLNQLSSALTQWDSQSAEPITKISFGHFPLSFSAASSSGKTLKDVLLKHSLSAYLCGHLHTKFGGNLKRHHESAGHLLYSHKLIQLDANRIHSDDKRNCSDGVKALEEFWEWEMGDWRKSRAMRILAIDRGYISFIDTDFKLGPKKTIILPTFPLDSRFMEASYYKHKCQSMDSSLYNNIRALVFSASPIVSVMARVYDSSPGKLVVVLETSLRKLETTSSRGDLYFAPWNFRAFEDPSPERFLLQIETTDIMGRSTLSELRPFSINGLHAKLLWSWKEFLVMGCQWDALYYLIFWSFYFFILSAILIPKILLSLSRKQYTYRHYISNKGFIRCMAWIFTELYNVSMVWGCLVGYLFYLILCPWFSGKVFTDSKERGYMTYRGWVLKPNEKGELEFLGFPDIMVVVLPHLFFVVLPAIVVIGALAAERGTYHDYLLSLSGKKEDDNQSEIKGSGPAGHGRNNRSKFLLSDRWVRNVILVVSLAIWWKHFQSCRALMKAYELHPIIHFPIYSLSIPLMLIYTIYKTGRI</sequence>
<feature type="chain" id="PRO_5044773577" description="Calcineurin-like phosphoesterase domain-containing protein" evidence="2">
    <location>
        <begin position="41"/>
        <end position="741"/>
    </location>
</feature>
<evidence type="ECO:0000256" key="1">
    <source>
        <dbReference type="SAM" id="Phobius"/>
    </source>
</evidence>
<organism evidence="6 7">
    <name type="scientific">Cinchona calisaya</name>
    <dbReference type="NCBI Taxonomy" id="153742"/>
    <lineage>
        <taxon>Eukaryota</taxon>
        <taxon>Viridiplantae</taxon>
        <taxon>Streptophyta</taxon>
        <taxon>Embryophyta</taxon>
        <taxon>Tracheophyta</taxon>
        <taxon>Spermatophyta</taxon>
        <taxon>Magnoliopsida</taxon>
        <taxon>eudicotyledons</taxon>
        <taxon>Gunneridae</taxon>
        <taxon>Pentapetalae</taxon>
        <taxon>asterids</taxon>
        <taxon>lamiids</taxon>
        <taxon>Gentianales</taxon>
        <taxon>Rubiaceae</taxon>
        <taxon>Cinchonoideae</taxon>
        <taxon>Cinchoneae</taxon>
        <taxon>Cinchona</taxon>
    </lineage>
</organism>
<dbReference type="EMBL" id="JBJUIK010000007">
    <property type="protein sequence ID" value="KAL3523290.1"/>
    <property type="molecule type" value="Genomic_DNA"/>
</dbReference>
<feature type="domain" description="Calcineurin-like phosphoesterase" evidence="3">
    <location>
        <begin position="58"/>
        <end position="274"/>
    </location>
</feature>
<feature type="transmembrane region" description="Helical" evidence="1">
    <location>
        <begin position="502"/>
        <end position="526"/>
    </location>
</feature>
<dbReference type="InterPro" id="IPR004843">
    <property type="entry name" value="Calcineurin-like_PHP"/>
</dbReference>
<dbReference type="AlphaFoldDB" id="A0ABD2ZYH1"/>
<protein>
    <recommendedName>
        <fullName evidence="8">Calcineurin-like phosphoesterase domain-containing protein</fullName>
    </recommendedName>
</protein>
<accession>A0ABD2ZYH1</accession>
<dbReference type="InterPro" id="IPR056230">
    <property type="entry name" value="TMEM62_C"/>
</dbReference>
<dbReference type="PANTHER" id="PTHR14795">
    <property type="entry name" value="HELICASE RELATED"/>
    <property type="match status" value="1"/>
</dbReference>
<dbReference type="Proteomes" id="UP001630127">
    <property type="component" value="Unassembled WGS sequence"/>
</dbReference>
<feature type="domain" description="TMEM62 Ig-like" evidence="4">
    <location>
        <begin position="357"/>
        <end position="482"/>
    </location>
</feature>
<name>A0ABD2ZYH1_9GENT</name>
<feature type="signal peptide" evidence="2">
    <location>
        <begin position="1"/>
        <end position="40"/>
    </location>
</feature>
<keyword evidence="1" id="KW-0812">Transmembrane</keyword>
<feature type="transmembrane region" description="Helical" evidence="1">
    <location>
        <begin position="714"/>
        <end position="736"/>
    </location>
</feature>
<dbReference type="Pfam" id="PF24384">
    <property type="entry name" value="Ig_TMM62"/>
    <property type="match status" value="1"/>
</dbReference>
<comment type="caution">
    <text evidence="6">The sequence shown here is derived from an EMBL/GenBank/DDBJ whole genome shotgun (WGS) entry which is preliminary data.</text>
</comment>
<proteinExistence type="predicted"/>
<keyword evidence="7" id="KW-1185">Reference proteome</keyword>
<dbReference type="SUPFAM" id="SSF56300">
    <property type="entry name" value="Metallo-dependent phosphatases"/>
    <property type="match status" value="1"/>
</dbReference>
<gene>
    <name evidence="6" type="ORF">ACH5RR_016124</name>
</gene>